<comment type="similarity">
    <text evidence="1">Belongs to the ComF/GntX family.</text>
</comment>
<gene>
    <name evidence="2" type="ORF">EF384_00255</name>
</gene>
<dbReference type="PANTHER" id="PTHR47505">
    <property type="entry name" value="DNA UTILIZATION PROTEIN YHGH"/>
    <property type="match status" value="1"/>
</dbReference>
<dbReference type="InterPro" id="IPR029057">
    <property type="entry name" value="PRTase-like"/>
</dbReference>
<evidence type="ECO:0000313" key="2">
    <source>
        <dbReference type="EMBL" id="RPA65470.1"/>
    </source>
</evidence>
<sequence length="249" mass="28683">MIKLANNKVAPLTPACLICQESLPDTLTLRQVLSWSKIDQPLFCQSCLEGFCKIQGPTCGQCGREMAEEDQEHWSDGVCRDCQRWRHFHQWTFRHQASYHYNESFKQWLVVLKGQGDIRGRFLFKRDLQSVYRKHSDAVWVPMPSSSSKLTNKGFNQTALLLDAANIPYVDMLEMKPTTTKQVYKSRLDRLKDRDKIQVKADSGVELMDKQKNILLFDDVYTTGTTMFSAYKALRNEGFSHIGGFSLAR</sequence>
<comment type="caution">
    <text evidence="2">The sequence shown here is derived from an EMBL/GenBank/DDBJ whole genome shotgun (WGS) entry which is preliminary data.</text>
</comment>
<proteinExistence type="inferred from homology"/>
<dbReference type="PANTHER" id="PTHR47505:SF1">
    <property type="entry name" value="DNA UTILIZATION PROTEIN YHGH"/>
    <property type="match status" value="1"/>
</dbReference>
<dbReference type="AlphaFoldDB" id="A0A3N4H3Q7"/>
<name>A0A3N4H3Q7_9LACT</name>
<dbReference type="Proteomes" id="UP000273977">
    <property type="component" value="Unassembled WGS sequence"/>
</dbReference>
<dbReference type="CDD" id="cd06223">
    <property type="entry name" value="PRTases_typeI"/>
    <property type="match status" value="1"/>
</dbReference>
<evidence type="ECO:0000313" key="3">
    <source>
        <dbReference type="Proteomes" id="UP000273977"/>
    </source>
</evidence>
<dbReference type="OrthoDB" id="9779910at2"/>
<dbReference type="InterPro" id="IPR051910">
    <property type="entry name" value="ComF/GntX_DNA_util-trans"/>
</dbReference>
<dbReference type="SUPFAM" id="SSF53271">
    <property type="entry name" value="PRTase-like"/>
    <property type="match status" value="1"/>
</dbReference>
<reference evidence="2 3" key="1">
    <citation type="submission" date="2018-11" db="EMBL/GenBank/DDBJ databases">
        <title>Aerococcus sp. SJQ22, whole genome shotgun sequence.</title>
        <authorList>
            <person name="Sun L."/>
            <person name="Gao X."/>
            <person name="Chen W."/>
            <person name="Huang K."/>
        </authorList>
    </citation>
    <scope>NUCLEOTIDE SEQUENCE [LARGE SCALE GENOMIC DNA]</scope>
    <source>
        <strain evidence="2 3">SJQ22</strain>
    </source>
</reference>
<protein>
    <submittedName>
        <fullName evidence="2">ComF family protein</fullName>
    </submittedName>
</protein>
<organism evidence="2 3">
    <name type="scientific">Aerococcus agrisoli</name>
    <dbReference type="NCBI Taxonomy" id="2487350"/>
    <lineage>
        <taxon>Bacteria</taxon>
        <taxon>Bacillati</taxon>
        <taxon>Bacillota</taxon>
        <taxon>Bacilli</taxon>
        <taxon>Lactobacillales</taxon>
        <taxon>Aerococcaceae</taxon>
        <taxon>Aerococcus</taxon>
    </lineage>
</organism>
<keyword evidence="3" id="KW-1185">Reference proteome</keyword>
<evidence type="ECO:0000256" key="1">
    <source>
        <dbReference type="ARBA" id="ARBA00008007"/>
    </source>
</evidence>
<dbReference type="EMBL" id="RKMG01000001">
    <property type="protein sequence ID" value="RPA65470.1"/>
    <property type="molecule type" value="Genomic_DNA"/>
</dbReference>
<dbReference type="InterPro" id="IPR000836">
    <property type="entry name" value="PRTase_dom"/>
</dbReference>
<accession>A0A3N4H3Q7</accession>
<dbReference type="Gene3D" id="3.40.50.2020">
    <property type="match status" value="1"/>
</dbReference>
<dbReference type="RefSeq" id="WP_123779005.1">
    <property type="nucleotide sequence ID" value="NZ_RKMG01000001.1"/>
</dbReference>